<sequence length="171" mass="19098">MELKILESPLEYVQKEQSPTVTTIVNDSDYDFQDPPSPINNRGKEKVDTCSSPPKKKSRHTISHIQNKSPPRVISKQRDLTKSPRNVNIEKRTKAPHPKKQTKKSAKVPAITGIKKNVEIKENDGVEVPRKVPTVGIFVRVNITSSSPEVTFQQPPARSPVGQSDFSPLVQ</sequence>
<dbReference type="Gramene" id="Solyc03g078670.2.1">
    <property type="protein sequence ID" value="Solyc03g078670.2.1"/>
    <property type="gene ID" value="Solyc03g078670.2"/>
</dbReference>
<keyword evidence="3" id="KW-1185">Reference proteome</keyword>
<organism evidence="2">
    <name type="scientific">Solanum lycopersicum</name>
    <name type="common">Tomato</name>
    <name type="synonym">Lycopersicon esculentum</name>
    <dbReference type="NCBI Taxonomy" id="4081"/>
    <lineage>
        <taxon>Eukaryota</taxon>
        <taxon>Viridiplantae</taxon>
        <taxon>Streptophyta</taxon>
        <taxon>Embryophyta</taxon>
        <taxon>Tracheophyta</taxon>
        <taxon>Spermatophyta</taxon>
        <taxon>Magnoliopsida</taxon>
        <taxon>eudicotyledons</taxon>
        <taxon>Gunneridae</taxon>
        <taxon>Pentapetalae</taxon>
        <taxon>asterids</taxon>
        <taxon>lamiids</taxon>
        <taxon>Solanales</taxon>
        <taxon>Solanaceae</taxon>
        <taxon>Solanoideae</taxon>
        <taxon>Solaneae</taxon>
        <taxon>Solanum</taxon>
        <taxon>Solanum subgen. Lycopersicon</taxon>
    </lineage>
</organism>
<dbReference type="AlphaFoldDB" id="A0A3Q7FMA0"/>
<dbReference type="EnsemblPlants" id="Solyc03g078670.2.1">
    <property type="protein sequence ID" value="Solyc03g078670.2.1"/>
    <property type="gene ID" value="Solyc03g078670.2"/>
</dbReference>
<dbReference type="InParanoid" id="A0A3Q7FMA0"/>
<dbReference type="PaxDb" id="4081-Solyc03g078670.1.1"/>
<dbReference type="Proteomes" id="UP000004994">
    <property type="component" value="Chromosome 3"/>
</dbReference>
<name>A0A3Q7FMA0_SOLLC</name>
<reference evidence="2" key="1">
    <citation type="journal article" date="2012" name="Nature">
        <title>The tomato genome sequence provides insights into fleshy fruit evolution.</title>
        <authorList>
            <consortium name="Tomato Genome Consortium"/>
        </authorList>
    </citation>
    <scope>NUCLEOTIDE SEQUENCE [LARGE SCALE GENOMIC DNA]</scope>
    <source>
        <strain evidence="2">cv. Heinz 1706</strain>
    </source>
</reference>
<feature type="compositionally biased region" description="Polar residues" evidence="1">
    <location>
        <begin position="15"/>
        <end position="26"/>
    </location>
</feature>
<evidence type="ECO:0000313" key="3">
    <source>
        <dbReference type="Proteomes" id="UP000004994"/>
    </source>
</evidence>
<protein>
    <submittedName>
        <fullName evidence="2">Uncharacterized protein</fullName>
    </submittedName>
</protein>
<feature type="region of interest" description="Disordered" evidence="1">
    <location>
        <begin position="145"/>
        <end position="171"/>
    </location>
</feature>
<dbReference type="PANTHER" id="PTHR48302:SF2">
    <property type="entry name" value="DUF1985 DOMAIN-CONTAINING PROTEIN"/>
    <property type="match status" value="1"/>
</dbReference>
<evidence type="ECO:0000313" key="2">
    <source>
        <dbReference type="EnsemblPlants" id="Solyc03g078670.2.1"/>
    </source>
</evidence>
<feature type="region of interest" description="Disordered" evidence="1">
    <location>
        <begin position="14"/>
        <end position="110"/>
    </location>
</feature>
<accession>A0A3Q7FMA0</accession>
<feature type="compositionally biased region" description="Basic and acidic residues" evidence="1">
    <location>
        <begin position="76"/>
        <end position="93"/>
    </location>
</feature>
<feature type="compositionally biased region" description="Basic residues" evidence="1">
    <location>
        <begin position="94"/>
        <end position="106"/>
    </location>
</feature>
<dbReference type="PANTHER" id="PTHR48302">
    <property type="entry name" value="ULP1 PROTEASE FAMILY, C-TERMINAL CATALYTIC DOMAIN CONTAINING PROTEIN"/>
    <property type="match status" value="1"/>
</dbReference>
<proteinExistence type="predicted"/>
<evidence type="ECO:0000256" key="1">
    <source>
        <dbReference type="SAM" id="MobiDB-lite"/>
    </source>
</evidence>
<reference evidence="2" key="2">
    <citation type="submission" date="2019-01" db="UniProtKB">
        <authorList>
            <consortium name="EnsemblPlants"/>
        </authorList>
    </citation>
    <scope>IDENTIFICATION</scope>
    <source>
        <strain evidence="2">cv. Heinz 1706</strain>
    </source>
</reference>